<dbReference type="InParanoid" id="A0A0D0D793"/>
<organism evidence="1 2">
    <name type="scientific">Paxillus rubicundulus Ve08.2h10</name>
    <dbReference type="NCBI Taxonomy" id="930991"/>
    <lineage>
        <taxon>Eukaryota</taxon>
        <taxon>Fungi</taxon>
        <taxon>Dikarya</taxon>
        <taxon>Basidiomycota</taxon>
        <taxon>Agaricomycotina</taxon>
        <taxon>Agaricomycetes</taxon>
        <taxon>Agaricomycetidae</taxon>
        <taxon>Boletales</taxon>
        <taxon>Paxilineae</taxon>
        <taxon>Paxillaceae</taxon>
        <taxon>Paxillus</taxon>
    </lineage>
</organism>
<dbReference type="AlphaFoldDB" id="A0A0D0D793"/>
<dbReference type="InterPro" id="IPR012337">
    <property type="entry name" value="RNaseH-like_sf"/>
</dbReference>
<dbReference type="SUPFAM" id="SSF53098">
    <property type="entry name" value="Ribonuclease H-like"/>
    <property type="match status" value="1"/>
</dbReference>
<name>A0A0D0D793_9AGAM</name>
<evidence type="ECO:0008006" key="3">
    <source>
        <dbReference type="Google" id="ProtNLM"/>
    </source>
</evidence>
<dbReference type="Proteomes" id="UP000054538">
    <property type="component" value="Unassembled WGS sequence"/>
</dbReference>
<accession>A0A0D0D793</accession>
<reference evidence="1 2" key="1">
    <citation type="submission" date="2014-04" db="EMBL/GenBank/DDBJ databases">
        <authorList>
            <consortium name="DOE Joint Genome Institute"/>
            <person name="Kuo A."/>
            <person name="Kohler A."/>
            <person name="Jargeat P."/>
            <person name="Nagy L.G."/>
            <person name="Floudas D."/>
            <person name="Copeland A."/>
            <person name="Barry K.W."/>
            <person name="Cichocki N."/>
            <person name="Veneault-Fourrey C."/>
            <person name="LaButti K."/>
            <person name="Lindquist E.A."/>
            <person name="Lipzen A."/>
            <person name="Lundell T."/>
            <person name="Morin E."/>
            <person name="Murat C."/>
            <person name="Sun H."/>
            <person name="Tunlid A."/>
            <person name="Henrissat B."/>
            <person name="Grigoriev I.V."/>
            <person name="Hibbett D.S."/>
            <person name="Martin F."/>
            <person name="Nordberg H.P."/>
            <person name="Cantor M.N."/>
            <person name="Hua S.X."/>
        </authorList>
    </citation>
    <scope>NUCLEOTIDE SEQUENCE [LARGE SCALE GENOMIC DNA]</scope>
    <source>
        <strain evidence="1 2">Ve08.2h10</strain>
    </source>
</reference>
<reference evidence="2" key="2">
    <citation type="submission" date="2015-01" db="EMBL/GenBank/DDBJ databases">
        <title>Evolutionary Origins and Diversification of the Mycorrhizal Mutualists.</title>
        <authorList>
            <consortium name="DOE Joint Genome Institute"/>
            <consortium name="Mycorrhizal Genomics Consortium"/>
            <person name="Kohler A."/>
            <person name="Kuo A."/>
            <person name="Nagy L.G."/>
            <person name="Floudas D."/>
            <person name="Copeland A."/>
            <person name="Barry K.W."/>
            <person name="Cichocki N."/>
            <person name="Veneault-Fourrey C."/>
            <person name="LaButti K."/>
            <person name="Lindquist E.A."/>
            <person name="Lipzen A."/>
            <person name="Lundell T."/>
            <person name="Morin E."/>
            <person name="Murat C."/>
            <person name="Riley R."/>
            <person name="Ohm R."/>
            <person name="Sun H."/>
            <person name="Tunlid A."/>
            <person name="Henrissat B."/>
            <person name="Grigoriev I.V."/>
            <person name="Hibbett D.S."/>
            <person name="Martin F."/>
        </authorList>
    </citation>
    <scope>NUCLEOTIDE SEQUENCE [LARGE SCALE GENOMIC DNA]</scope>
    <source>
        <strain evidence="2">Ve08.2h10</strain>
    </source>
</reference>
<feature type="non-terminal residue" evidence="1">
    <location>
        <position position="1"/>
    </location>
</feature>
<dbReference type="OrthoDB" id="3270501at2759"/>
<sequence length="55" mass="6189">PFIQLAQRVLSVTANLASCEQLFSTFSSTLTKLHNWLGMNTLQALAELKMHIQDQ</sequence>
<feature type="non-terminal residue" evidence="1">
    <location>
        <position position="55"/>
    </location>
</feature>
<evidence type="ECO:0000313" key="1">
    <source>
        <dbReference type="EMBL" id="KIK76099.1"/>
    </source>
</evidence>
<proteinExistence type="predicted"/>
<dbReference type="HOGENOM" id="CLU_208804_0_0_1"/>
<protein>
    <recommendedName>
        <fullName evidence="3">HAT C-terminal dimerisation domain-containing protein</fullName>
    </recommendedName>
</protein>
<dbReference type="EMBL" id="KN827675">
    <property type="protein sequence ID" value="KIK76099.1"/>
    <property type="molecule type" value="Genomic_DNA"/>
</dbReference>
<keyword evidence="2" id="KW-1185">Reference proteome</keyword>
<dbReference type="STRING" id="930991.A0A0D0D793"/>
<evidence type="ECO:0000313" key="2">
    <source>
        <dbReference type="Proteomes" id="UP000054538"/>
    </source>
</evidence>
<gene>
    <name evidence="1" type="ORF">PAXRUDRAFT_73952</name>
</gene>